<reference evidence="2 3" key="1">
    <citation type="journal article" date="2014" name="Agronomy (Basel)">
        <title>A Draft Genome Sequence for Ensete ventricosum, the Drought-Tolerant Tree Against Hunger.</title>
        <authorList>
            <person name="Harrison J."/>
            <person name="Moore K.A."/>
            <person name="Paszkiewicz K."/>
            <person name="Jones T."/>
            <person name="Grant M."/>
            <person name="Ambacheew D."/>
            <person name="Muzemil S."/>
            <person name="Studholme D.J."/>
        </authorList>
    </citation>
    <scope>NUCLEOTIDE SEQUENCE [LARGE SCALE GENOMIC DNA]</scope>
</reference>
<dbReference type="Proteomes" id="UP000287651">
    <property type="component" value="Unassembled WGS sequence"/>
</dbReference>
<dbReference type="EMBL" id="AMZH03013211">
    <property type="protein sequence ID" value="RRT49655.1"/>
    <property type="molecule type" value="Genomic_DNA"/>
</dbReference>
<gene>
    <name evidence="2" type="ORF">B296_00022819</name>
</gene>
<evidence type="ECO:0000313" key="2">
    <source>
        <dbReference type="EMBL" id="RRT49655.1"/>
    </source>
</evidence>
<protein>
    <submittedName>
        <fullName evidence="2">Uncharacterized protein</fullName>
    </submittedName>
</protein>
<accession>A0A426YD46</accession>
<comment type="caution">
    <text evidence="2">The sequence shown here is derived from an EMBL/GenBank/DDBJ whole genome shotgun (WGS) entry which is preliminary data.</text>
</comment>
<dbReference type="AlphaFoldDB" id="A0A426YD46"/>
<evidence type="ECO:0000313" key="3">
    <source>
        <dbReference type="Proteomes" id="UP000287651"/>
    </source>
</evidence>
<evidence type="ECO:0000256" key="1">
    <source>
        <dbReference type="SAM" id="MobiDB-lite"/>
    </source>
</evidence>
<organism evidence="2 3">
    <name type="scientific">Ensete ventricosum</name>
    <name type="common">Abyssinian banana</name>
    <name type="synonym">Musa ensete</name>
    <dbReference type="NCBI Taxonomy" id="4639"/>
    <lineage>
        <taxon>Eukaryota</taxon>
        <taxon>Viridiplantae</taxon>
        <taxon>Streptophyta</taxon>
        <taxon>Embryophyta</taxon>
        <taxon>Tracheophyta</taxon>
        <taxon>Spermatophyta</taxon>
        <taxon>Magnoliopsida</taxon>
        <taxon>Liliopsida</taxon>
        <taxon>Zingiberales</taxon>
        <taxon>Musaceae</taxon>
        <taxon>Ensete</taxon>
    </lineage>
</organism>
<sequence>MVEPHASFHLTLLRGAAGECIPRPSLALRHSCPDSTWRAGGDPSGRSNPYGRPNALAMAPNHDGVYVASNGCSNGAGALESRPSLDETPPDALAQCENTLAEIGVVREAVDDTAGAAKVRCFCFS</sequence>
<proteinExistence type="predicted"/>
<name>A0A426YD46_ENSVE</name>
<feature type="region of interest" description="Disordered" evidence="1">
    <location>
        <begin position="32"/>
        <end position="52"/>
    </location>
</feature>